<accession>A0A220MLL2</accession>
<comment type="similarity">
    <text evidence="2">Belongs to the metallo-beta-lactamase superfamily.</text>
</comment>
<dbReference type="PANTHER" id="PTHR42978">
    <property type="entry name" value="QUORUM-QUENCHING LACTONASE YTNP-RELATED-RELATED"/>
    <property type="match status" value="1"/>
</dbReference>
<dbReference type="SMART" id="SM00849">
    <property type="entry name" value="Lactamase_B"/>
    <property type="match status" value="1"/>
</dbReference>
<comment type="catalytic activity">
    <reaction evidence="8">
        <text>3',5'-cyclic UMP + H2O = UMP + H(+)</text>
        <dbReference type="Rhea" id="RHEA:70575"/>
        <dbReference type="ChEBI" id="CHEBI:15377"/>
        <dbReference type="ChEBI" id="CHEBI:15378"/>
        <dbReference type="ChEBI" id="CHEBI:57865"/>
        <dbReference type="ChEBI" id="CHEBI:184387"/>
    </reaction>
    <physiologicalReaction direction="left-to-right" evidence="8">
        <dbReference type="Rhea" id="RHEA:70576"/>
    </physiologicalReaction>
</comment>
<evidence type="ECO:0000313" key="11">
    <source>
        <dbReference type="Proteomes" id="UP000197781"/>
    </source>
</evidence>
<keyword evidence="4 10" id="KW-0378">Hydrolase</keyword>
<evidence type="ECO:0000256" key="8">
    <source>
        <dbReference type="ARBA" id="ARBA00048505"/>
    </source>
</evidence>
<organism evidence="10 11">
    <name type="scientific">Brevibacillus formosus</name>
    <dbReference type="NCBI Taxonomy" id="54913"/>
    <lineage>
        <taxon>Bacteria</taxon>
        <taxon>Bacillati</taxon>
        <taxon>Bacillota</taxon>
        <taxon>Bacilli</taxon>
        <taxon>Bacillales</taxon>
        <taxon>Paenibacillaceae</taxon>
        <taxon>Brevibacillus</taxon>
    </lineage>
</organism>
<protein>
    <submittedName>
        <fullName evidence="10">MBL fold metallo-hydrolase</fullName>
    </submittedName>
</protein>
<dbReference type="KEGG" id="bfm:BP422_19060"/>
<sequence>MDVKLTLMDTGYCQQLEMFSRKGGRMKNIPFHAIAGLIEHPVHGLLLFDTGYSQRFFEATSKLPYSLYGKITPVFSEAHESISEQLAAQGIKTADIAGILISHFHADHIGGLRDFPHARLYCFESAYNHVKGKKGWAALREAYLPDLMPDDFEERVTFIDRGGLVALPEAYAPYTEGYDLFADQSLYIVDLNGHAIGQFGVFLHDRAHGDVFLCADAAWSSEAYRGNLLPHPLARLIMADRQAYREHLHKLHVLSRQRPDMKIMPTHCGEVWQASRGEFTWRS</sequence>
<evidence type="ECO:0000256" key="6">
    <source>
        <dbReference type="ARBA" id="ARBA00034221"/>
    </source>
</evidence>
<evidence type="ECO:0000259" key="9">
    <source>
        <dbReference type="SMART" id="SM00849"/>
    </source>
</evidence>
<dbReference type="Proteomes" id="UP000197781">
    <property type="component" value="Chromosome"/>
</dbReference>
<evidence type="ECO:0000256" key="7">
    <source>
        <dbReference type="ARBA" id="ARBA00034301"/>
    </source>
</evidence>
<dbReference type="CDD" id="cd07730">
    <property type="entry name" value="metallo-hydrolase-like_MBL-fold"/>
    <property type="match status" value="1"/>
</dbReference>
<comment type="catalytic activity">
    <reaction evidence="6">
        <text>3',5'-cyclic CMP + H2O = CMP + H(+)</text>
        <dbReference type="Rhea" id="RHEA:72675"/>
        <dbReference type="ChEBI" id="CHEBI:15377"/>
        <dbReference type="ChEBI" id="CHEBI:15378"/>
        <dbReference type="ChEBI" id="CHEBI:58003"/>
        <dbReference type="ChEBI" id="CHEBI:60377"/>
    </reaction>
    <physiologicalReaction direction="left-to-right" evidence="6">
        <dbReference type="Rhea" id="RHEA:72676"/>
    </physiologicalReaction>
</comment>
<dbReference type="AlphaFoldDB" id="A0A220MLL2"/>
<dbReference type="Pfam" id="PF00753">
    <property type="entry name" value="Lactamase_B"/>
    <property type="match status" value="1"/>
</dbReference>
<dbReference type="PANTHER" id="PTHR42978:SF2">
    <property type="entry name" value="102 KBASES UNSTABLE REGION: FROM 1 TO 119443"/>
    <property type="match status" value="1"/>
</dbReference>
<dbReference type="InterPro" id="IPR051013">
    <property type="entry name" value="MBL_superfamily_lactonases"/>
</dbReference>
<reference evidence="10 11" key="1">
    <citation type="submission" date="2016-11" db="EMBL/GenBank/DDBJ databases">
        <authorList>
            <person name="Jaros S."/>
            <person name="Januszkiewicz K."/>
            <person name="Wedrychowicz H."/>
        </authorList>
    </citation>
    <scope>NUCLEOTIDE SEQUENCE [LARGE SCALE GENOMIC DNA]</scope>
    <source>
        <strain evidence="10 11">NF2</strain>
    </source>
</reference>
<evidence type="ECO:0000256" key="5">
    <source>
        <dbReference type="ARBA" id="ARBA00022833"/>
    </source>
</evidence>
<evidence type="ECO:0000256" key="4">
    <source>
        <dbReference type="ARBA" id="ARBA00022801"/>
    </source>
</evidence>
<dbReference type="InterPro" id="IPR001279">
    <property type="entry name" value="Metallo-B-lactamas"/>
</dbReference>
<keyword evidence="3" id="KW-0479">Metal-binding</keyword>
<dbReference type="SUPFAM" id="SSF56281">
    <property type="entry name" value="Metallo-hydrolase/oxidoreductase"/>
    <property type="match status" value="1"/>
</dbReference>
<comment type="function">
    <text evidence="7">Counteracts the endogenous Pycsar antiviral defense system. Phosphodiesterase that enables metal-dependent hydrolysis of host cyclic nucleotide Pycsar defense signals such as cCMP and cUMP.</text>
</comment>
<comment type="cofactor">
    <cofactor evidence="1">
        <name>Zn(2+)</name>
        <dbReference type="ChEBI" id="CHEBI:29105"/>
    </cofactor>
</comment>
<gene>
    <name evidence="10" type="ORF">BP422_19060</name>
</gene>
<dbReference type="GO" id="GO:0046872">
    <property type="term" value="F:metal ion binding"/>
    <property type="evidence" value="ECO:0007669"/>
    <property type="project" value="UniProtKB-KW"/>
</dbReference>
<evidence type="ECO:0000313" key="10">
    <source>
        <dbReference type="EMBL" id="ASJ55460.1"/>
    </source>
</evidence>
<proteinExistence type="inferred from homology"/>
<dbReference type="Gene3D" id="3.60.15.10">
    <property type="entry name" value="Ribonuclease Z/Hydroxyacylglutathione hydrolase-like"/>
    <property type="match status" value="1"/>
</dbReference>
<feature type="domain" description="Metallo-beta-lactamase" evidence="9">
    <location>
        <begin position="32"/>
        <end position="267"/>
    </location>
</feature>
<dbReference type="GO" id="GO:0016787">
    <property type="term" value="F:hydrolase activity"/>
    <property type="evidence" value="ECO:0007669"/>
    <property type="project" value="UniProtKB-KW"/>
</dbReference>
<keyword evidence="5" id="KW-0862">Zinc</keyword>
<evidence type="ECO:0000256" key="3">
    <source>
        <dbReference type="ARBA" id="ARBA00022723"/>
    </source>
</evidence>
<dbReference type="EMBL" id="CP018145">
    <property type="protein sequence ID" value="ASJ55460.1"/>
    <property type="molecule type" value="Genomic_DNA"/>
</dbReference>
<dbReference type="InterPro" id="IPR036866">
    <property type="entry name" value="RibonucZ/Hydroxyglut_hydro"/>
</dbReference>
<name>A0A220MLL2_9BACL</name>
<evidence type="ECO:0000256" key="2">
    <source>
        <dbReference type="ARBA" id="ARBA00007749"/>
    </source>
</evidence>
<evidence type="ECO:0000256" key="1">
    <source>
        <dbReference type="ARBA" id="ARBA00001947"/>
    </source>
</evidence>